<evidence type="ECO:0000313" key="2">
    <source>
        <dbReference type="EMBL" id="GLB43186.1"/>
    </source>
</evidence>
<comment type="caution">
    <text evidence="2">The sequence shown here is derived from an EMBL/GenBank/DDBJ whole genome shotgun (WGS) entry which is preliminary data.</text>
</comment>
<organism evidence="2 3">
    <name type="scientific">Lyophyllum shimeji</name>
    <name type="common">Hon-shimeji</name>
    <name type="synonym">Tricholoma shimeji</name>
    <dbReference type="NCBI Taxonomy" id="47721"/>
    <lineage>
        <taxon>Eukaryota</taxon>
        <taxon>Fungi</taxon>
        <taxon>Dikarya</taxon>
        <taxon>Basidiomycota</taxon>
        <taxon>Agaricomycotina</taxon>
        <taxon>Agaricomycetes</taxon>
        <taxon>Agaricomycetidae</taxon>
        <taxon>Agaricales</taxon>
        <taxon>Tricholomatineae</taxon>
        <taxon>Lyophyllaceae</taxon>
        <taxon>Lyophyllum</taxon>
    </lineage>
</organism>
<protein>
    <submittedName>
        <fullName evidence="2">Uncharacterized protein</fullName>
    </submittedName>
</protein>
<reference evidence="2" key="1">
    <citation type="submission" date="2022-07" db="EMBL/GenBank/DDBJ databases">
        <title>The genome of Lyophyllum shimeji provides insight into the initial evolution of ectomycorrhizal fungal genome.</title>
        <authorList>
            <person name="Kobayashi Y."/>
            <person name="Shibata T."/>
            <person name="Hirakawa H."/>
            <person name="Shigenobu S."/>
            <person name="Nishiyama T."/>
            <person name="Yamada A."/>
            <person name="Hasebe M."/>
            <person name="Kawaguchi M."/>
        </authorList>
    </citation>
    <scope>NUCLEOTIDE SEQUENCE</scope>
    <source>
        <strain evidence="2">AT787</strain>
    </source>
</reference>
<accession>A0A9P3PXX1</accession>
<evidence type="ECO:0000256" key="1">
    <source>
        <dbReference type="SAM" id="MobiDB-lite"/>
    </source>
</evidence>
<evidence type="ECO:0000313" key="3">
    <source>
        <dbReference type="Proteomes" id="UP001063166"/>
    </source>
</evidence>
<name>A0A9P3PXX1_LYOSH</name>
<proteinExistence type="predicted"/>
<dbReference type="EMBL" id="BRPK01000013">
    <property type="protein sequence ID" value="GLB43186.1"/>
    <property type="molecule type" value="Genomic_DNA"/>
</dbReference>
<dbReference type="Proteomes" id="UP001063166">
    <property type="component" value="Unassembled WGS sequence"/>
</dbReference>
<feature type="region of interest" description="Disordered" evidence="1">
    <location>
        <begin position="129"/>
        <end position="153"/>
    </location>
</feature>
<sequence length="153" mass="17035">MEARKNAAHDALGTFDAVVLGKAGLLEVKCSTAFSLSNRFRTGAAARLLYVVQSNFRYILPGDRAYLAWSACRYTVHAEGSSKLSGGFGTYVRRRTGVKPQQWRLLIPVYRSRVRSRRGRREVTYNPTKINGREMSTPSNSARASGESTYTAH</sequence>
<dbReference type="AlphaFoldDB" id="A0A9P3PXX1"/>
<keyword evidence="3" id="KW-1185">Reference proteome</keyword>
<gene>
    <name evidence="2" type="ORF">LshimejAT787_1300870</name>
</gene>